<comment type="caution">
    <text evidence="3">The sequence shown here is derived from an EMBL/GenBank/DDBJ whole genome shotgun (WGS) entry which is preliminary data.</text>
</comment>
<accession>A0ABW0QYH2</accession>
<keyword evidence="2" id="KW-0472">Membrane</keyword>
<dbReference type="EMBL" id="JBHSNC010000035">
    <property type="protein sequence ID" value="MFC5530026.1"/>
    <property type="molecule type" value="Genomic_DNA"/>
</dbReference>
<dbReference type="InterPro" id="IPR007060">
    <property type="entry name" value="FtsL/DivIC"/>
</dbReference>
<keyword evidence="2" id="KW-0812">Transmembrane</keyword>
<evidence type="ECO:0000313" key="3">
    <source>
        <dbReference type="EMBL" id="MFC5530026.1"/>
    </source>
</evidence>
<keyword evidence="2" id="KW-1133">Transmembrane helix</keyword>
<proteinExistence type="predicted"/>
<keyword evidence="1" id="KW-0175">Coiled coil</keyword>
<gene>
    <name evidence="3" type="ORF">ACFPQ4_11295</name>
</gene>
<dbReference type="Proteomes" id="UP001596108">
    <property type="component" value="Unassembled WGS sequence"/>
</dbReference>
<sequence length="102" mass="11611">MSTRTMATTSATTGVRRRMKLLLFVMVIFMSWAVYVLYVQHGLMGDRAGDLQEADKKLNDATVQSEALKQKIVQLNDREYVEELARKEQGMGYPGEIPLEIK</sequence>
<keyword evidence="4" id="KW-1185">Reference proteome</keyword>
<name>A0ABW0QYH2_9BACL</name>
<evidence type="ECO:0000256" key="1">
    <source>
        <dbReference type="SAM" id="Coils"/>
    </source>
</evidence>
<reference evidence="4" key="1">
    <citation type="journal article" date="2019" name="Int. J. Syst. Evol. Microbiol.">
        <title>The Global Catalogue of Microorganisms (GCM) 10K type strain sequencing project: providing services to taxonomists for standard genome sequencing and annotation.</title>
        <authorList>
            <consortium name="The Broad Institute Genomics Platform"/>
            <consortium name="The Broad Institute Genome Sequencing Center for Infectious Disease"/>
            <person name="Wu L."/>
            <person name="Ma J."/>
        </authorList>
    </citation>
    <scope>NUCLEOTIDE SEQUENCE [LARGE SCALE GENOMIC DNA]</scope>
    <source>
        <strain evidence="4">CGMCC 1.18578</strain>
    </source>
</reference>
<evidence type="ECO:0000256" key="2">
    <source>
        <dbReference type="SAM" id="Phobius"/>
    </source>
</evidence>
<evidence type="ECO:0000313" key="4">
    <source>
        <dbReference type="Proteomes" id="UP001596108"/>
    </source>
</evidence>
<dbReference type="RefSeq" id="WP_378111960.1">
    <property type="nucleotide sequence ID" value="NZ_JBHSNC010000035.1"/>
</dbReference>
<organism evidence="3 4">
    <name type="scientific">Cohnella yongneupensis</name>
    <dbReference type="NCBI Taxonomy" id="425006"/>
    <lineage>
        <taxon>Bacteria</taxon>
        <taxon>Bacillati</taxon>
        <taxon>Bacillota</taxon>
        <taxon>Bacilli</taxon>
        <taxon>Bacillales</taxon>
        <taxon>Paenibacillaceae</taxon>
        <taxon>Cohnella</taxon>
    </lineage>
</organism>
<dbReference type="Pfam" id="PF04977">
    <property type="entry name" value="DivIC"/>
    <property type="match status" value="1"/>
</dbReference>
<protein>
    <submittedName>
        <fullName evidence="3">Septum formation initiator family protein</fullName>
    </submittedName>
</protein>
<feature type="coiled-coil region" evidence="1">
    <location>
        <begin position="51"/>
        <end position="78"/>
    </location>
</feature>
<feature type="transmembrane region" description="Helical" evidence="2">
    <location>
        <begin position="21"/>
        <end position="38"/>
    </location>
</feature>